<dbReference type="InterPro" id="IPR051465">
    <property type="entry name" value="Cell_Envelope_Struct_Comp"/>
</dbReference>
<evidence type="ECO:0000259" key="2">
    <source>
        <dbReference type="PROSITE" id="PS51272"/>
    </source>
</evidence>
<reference evidence="3 4" key="1">
    <citation type="submission" date="2019-08" db="EMBL/GenBank/DDBJ databases">
        <title>Selenomonas sp. mPRGC5 and Selenomonas sp. mPRGC8 isolated from ruminal fluid of dairy goat (Capra hircus).</title>
        <authorList>
            <person name="Poothong S."/>
            <person name="Nuengjamnong C."/>
            <person name="Tanasupawat S."/>
        </authorList>
    </citation>
    <scope>NUCLEOTIDE SEQUENCE [LARGE SCALE GENOMIC DNA]</scope>
    <source>
        <strain evidence="4">mPRGC5</strain>
    </source>
</reference>
<dbReference type="Pfam" id="PF00395">
    <property type="entry name" value="SLH"/>
    <property type="match status" value="1"/>
</dbReference>
<evidence type="ECO:0000313" key="4">
    <source>
        <dbReference type="Proteomes" id="UP000323646"/>
    </source>
</evidence>
<keyword evidence="4" id="KW-1185">Reference proteome</keyword>
<accession>A0A5D6VYC0</accession>
<gene>
    <name evidence="3" type="ORF">FZ040_13305</name>
</gene>
<dbReference type="PANTHER" id="PTHR43308">
    <property type="entry name" value="OUTER MEMBRANE PROTEIN ALPHA-RELATED"/>
    <property type="match status" value="1"/>
</dbReference>
<evidence type="ECO:0000256" key="1">
    <source>
        <dbReference type="SAM" id="SignalP"/>
    </source>
</evidence>
<proteinExistence type="predicted"/>
<dbReference type="SUPFAM" id="SSF56935">
    <property type="entry name" value="Porins"/>
    <property type="match status" value="1"/>
</dbReference>
<dbReference type="AlphaFoldDB" id="A0A5D6VYC0"/>
<dbReference type="Proteomes" id="UP000323646">
    <property type="component" value="Unassembled WGS sequence"/>
</dbReference>
<dbReference type="OrthoDB" id="5845122at2"/>
<sequence length="440" mass="47667">MKKTLVTALTTALVVGAASTTFAAANPFTDVPADHWAYDAVAQLAKDGVITGYGDGTYKGQKQITRYEMAVMVARAMANNNGVNVSGNDKALLDKLAAEFGDELNNLGVRVANLEKNADKVKWNGEARYTYTSKRTENLAGVKNKANADEMLLRLEPSAEVNSNWHVKARLDGRTDLNKDADTKKDGDVKLQRIWAQGDYKNFQVKLGKFGVATNYDNSLMLNDQASGAAVTVGNKLKATVFAGRIDLADDSTLDSAGLVAGWTDKLDANYHKDSAANLQSVALTYKTGNLSGTAAYYNATSDALKTDAYAKSGKEDTFGAWEVAGSYKLGKDVALGGAYIKNEKADYYNKAGMVQLDYKGAQKANKGTWGAYVAYRHIGKYAVLDANQDDAQLNSKGWAVGGNYTLFKNTVANVKYFNGEDLNTKKDVSKLFGRVEFFF</sequence>
<keyword evidence="1" id="KW-0732">Signal</keyword>
<dbReference type="InterPro" id="IPR032638">
    <property type="entry name" value="Porin_5"/>
</dbReference>
<dbReference type="PROSITE" id="PS51272">
    <property type="entry name" value="SLH"/>
    <property type="match status" value="1"/>
</dbReference>
<feature type="chain" id="PRO_5022844169" evidence="1">
    <location>
        <begin position="24"/>
        <end position="440"/>
    </location>
</feature>
<name>A0A5D6VYC0_9FIRM</name>
<protein>
    <submittedName>
        <fullName evidence="3">S-layer protein</fullName>
    </submittedName>
</protein>
<organism evidence="3 4">
    <name type="scientific">Selenomonas ruminis</name>
    <dbReference type="NCBI Taxonomy" id="2593411"/>
    <lineage>
        <taxon>Bacteria</taxon>
        <taxon>Bacillati</taxon>
        <taxon>Bacillota</taxon>
        <taxon>Negativicutes</taxon>
        <taxon>Selenomonadales</taxon>
        <taxon>Selenomonadaceae</taxon>
        <taxon>Selenomonas</taxon>
    </lineage>
</organism>
<comment type="caution">
    <text evidence="3">The sequence shown here is derived from an EMBL/GenBank/DDBJ whole genome shotgun (WGS) entry which is preliminary data.</text>
</comment>
<dbReference type="PANTHER" id="PTHR43308:SF1">
    <property type="entry name" value="OUTER MEMBRANE PROTEIN ALPHA"/>
    <property type="match status" value="1"/>
</dbReference>
<dbReference type="InterPro" id="IPR001119">
    <property type="entry name" value="SLH_dom"/>
</dbReference>
<feature type="signal peptide" evidence="1">
    <location>
        <begin position="1"/>
        <end position="23"/>
    </location>
</feature>
<dbReference type="EMBL" id="VTOY01000022">
    <property type="protein sequence ID" value="TYZ19538.1"/>
    <property type="molecule type" value="Genomic_DNA"/>
</dbReference>
<evidence type="ECO:0000313" key="3">
    <source>
        <dbReference type="EMBL" id="TYZ19538.1"/>
    </source>
</evidence>
<feature type="domain" description="SLH" evidence="2">
    <location>
        <begin position="24"/>
        <end position="87"/>
    </location>
</feature>
<dbReference type="Pfam" id="PF16930">
    <property type="entry name" value="Porin_5"/>
    <property type="match status" value="1"/>
</dbReference>
<dbReference type="RefSeq" id="WP_149172451.1">
    <property type="nucleotide sequence ID" value="NZ_VTOY01000022.1"/>
</dbReference>